<gene>
    <name evidence="2" type="ORF">G2W53_004303</name>
</gene>
<keyword evidence="3" id="KW-1185">Reference proteome</keyword>
<proteinExistence type="predicted"/>
<dbReference type="AlphaFoldDB" id="A0A834XBF6"/>
<organism evidence="2 3">
    <name type="scientific">Senna tora</name>
    <dbReference type="NCBI Taxonomy" id="362788"/>
    <lineage>
        <taxon>Eukaryota</taxon>
        <taxon>Viridiplantae</taxon>
        <taxon>Streptophyta</taxon>
        <taxon>Embryophyta</taxon>
        <taxon>Tracheophyta</taxon>
        <taxon>Spermatophyta</taxon>
        <taxon>Magnoliopsida</taxon>
        <taxon>eudicotyledons</taxon>
        <taxon>Gunneridae</taxon>
        <taxon>Pentapetalae</taxon>
        <taxon>rosids</taxon>
        <taxon>fabids</taxon>
        <taxon>Fabales</taxon>
        <taxon>Fabaceae</taxon>
        <taxon>Caesalpinioideae</taxon>
        <taxon>Cassia clade</taxon>
        <taxon>Senna</taxon>
    </lineage>
</organism>
<dbReference type="OrthoDB" id="1709890at2759"/>
<accession>A0A834XBF6</accession>
<dbReference type="PANTHER" id="PTHR32467">
    <property type="entry name" value="AP2-LIKE ETHYLENE-RESPONSIVE TRANSCRIPTION FACTOR"/>
    <property type="match status" value="1"/>
</dbReference>
<protein>
    <submittedName>
        <fullName evidence="2">CHD3-type chromatin-remodeling factor PICKLE</fullName>
    </submittedName>
</protein>
<dbReference type="InterPro" id="IPR000330">
    <property type="entry name" value="SNF2_N"/>
</dbReference>
<dbReference type="EMBL" id="JAAIUW010000002">
    <property type="protein sequence ID" value="KAF7842005.1"/>
    <property type="molecule type" value="Genomic_DNA"/>
</dbReference>
<dbReference type="InterPro" id="IPR038718">
    <property type="entry name" value="SNF2-like_sf"/>
</dbReference>
<dbReference type="PANTHER" id="PTHR32467:SF22">
    <property type="entry name" value="AP2-LIKE ETHYLENE-RESPONSIVE TRANSCRIPTION FACTOR PLT2"/>
    <property type="match status" value="1"/>
</dbReference>
<reference evidence="2" key="1">
    <citation type="submission" date="2020-09" db="EMBL/GenBank/DDBJ databases">
        <title>Genome-Enabled Discovery of Anthraquinone Biosynthesis in Senna tora.</title>
        <authorList>
            <person name="Kang S.-H."/>
            <person name="Pandey R.P."/>
            <person name="Lee C.-M."/>
            <person name="Sim J.-S."/>
            <person name="Jeong J.-T."/>
            <person name="Choi B.-S."/>
            <person name="Jung M."/>
            <person name="Ginzburg D."/>
            <person name="Zhao K."/>
            <person name="Won S.Y."/>
            <person name="Oh T.-J."/>
            <person name="Yu Y."/>
            <person name="Kim N.-H."/>
            <person name="Lee O.R."/>
            <person name="Lee T.-H."/>
            <person name="Bashyal P."/>
            <person name="Kim T.-S."/>
            <person name="Lee W.-H."/>
            <person name="Kawkins C."/>
            <person name="Kim C.-K."/>
            <person name="Kim J.S."/>
            <person name="Ahn B.O."/>
            <person name="Rhee S.Y."/>
            <person name="Sohng J.K."/>
        </authorList>
    </citation>
    <scope>NUCLEOTIDE SEQUENCE</scope>
    <source>
        <tissue evidence="2">Leaf</tissue>
    </source>
</reference>
<dbReference type="Proteomes" id="UP000634136">
    <property type="component" value="Unassembled WGS sequence"/>
</dbReference>
<name>A0A834XBF6_9FABA</name>
<evidence type="ECO:0000313" key="2">
    <source>
        <dbReference type="EMBL" id="KAF7842005.1"/>
    </source>
</evidence>
<sequence>MPFSDFIDRSVRRRKSSRSEIRFGRSGVRAAEEAEDEIEGHLVSECVEARFSVAGEFVVDSGEEIGEGVEEERDEGVVAGGEEVEVEALEERVEEMKGPGSMLARKTVEFYNYEKELKEMKHMTRQEFVAAIRRKSIEFSRGASMYPYNSFGDPLPVPNYPYNSMPQQGSVFPNLVVAPLSTLGNWEREFATWVPQMNVVMYLGFAQAINKSSKKSCWKQAGHDQI</sequence>
<dbReference type="GO" id="GO:0005524">
    <property type="term" value="F:ATP binding"/>
    <property type="evidence" value="ECO:0007669"/>
    <property type="project" value="InterPro"/>
</dbReference>
<comment type="caution">
    <text evidence="2">The sequence shown here is derived from an EMBL/GenBank/DDBJ whole genome shotgun (WGS) entry which is preliminary data.</text>
</comment>
<dbReference type="Pfam" id="PF00176">
    <property type="entry name" value="SNF2-rel_dom"/>
    <property type="match status" value="1"/>
</dbReference>
<evidence type="ECO:0000259" key="1">
    <source>
        <dbReference type="Pfam" id="PF00176"/>
    </source>
</evidence>
<evidence type="ECO:0000313" key="3">
    <source>
        <dbReference type="Proteomes" id="UP000634136"/>
    </source>
</evidence>
<dbReference type="Gene3D" id="3.40.50.10810">
    <property type="entry name" value="Tandem AAA-ATPase domain"/>
    <property type="match status" value="1"/>
</dbReference>
<feature type="domain" description="SNF2 N-terminal" evidence="1">
    <location>
        <begin position="106"/>
        <end position="208"/>
    </location>
</feature>